<keyword evidence="4" id="KW-1185">Reference proteome</keyword>
<dbReference type="Pfam" id="PF03372">
    <property type="entry name" value="Exo_endo_phos"/>
    <property type="match status" value="1"/>
</dbReference>
<dbReference type="AlphaFoldDB" id="A0A1Y2I5R0"/>
<dbReference type="Proteomes" id="UP000193067">
    <property type="component" value="Unassembled WGS sequence"/>
</dbReference>
<accession>A0A1Y2I5R0</accession>
<dbReference type="EMBL" id="KZ084181">
    <property type="protein sequence ID" value="OSC96465.1"/>
    <property type="molecule type" value="Genomic_DNA"/>
</dbReference>
<dbReference type="InterPro" id="IPR005135">
    <property type="entry name" value="Endo/exonuclease/phosphatase"/>
</dbReference>
<proteinExistence type="predicted"/>
<evidence type="ECO:0000313" key="3">
    <source>
        <dbReference type="EMBL" id="OSC96465.1"/>
    </source>
</evidence>
<evidence type="ECO:0000256" key="1">
    <source>
        <dbReference type="SAM" id="Coils"/>
    </source>
</evidence>
<feature type="coiled-coil region" evidence="1">
    <location>
        <begin position="330"/>
        <end position="367"/>
    </location>
</feature>
<dbReference type="PANTHER" id="PTHR19446">
    <property type="entry name" value="REVERSE TRANSCRIPTASES"/>
    <property type="match status" value="1"/>
</dbReference>
<sequence>MLKRTSVRVGTINMNGFGVLRADSSENKWRTMYRMIKSNSIGILLVQETHLTPERREDISKMFKGRIKILYSAHPSAPTRKEGVAVILNKKQINANDATVTEIVPGRAMQVTVKCHGDDLNLLCMYAPTADGVEERKRFFQNVKSYYASRPGLARPTLMAGDFNNTEDAIDRLPVSNPDPSLSDLDELKTALGLMMTDGWRATHPTARAYTFHRGTGDSATCSRLDRIYVSSDAFARARDWQIKPPAFKTDHSLVTVQLSMADAPIVGKGRPSFSLHLIKDKKLSKELKVRGILAQKELEALEAGGSRSEGHNPQTILHNLKGDWLEMARARERETVPRLIQEIKDLQRERERAQNSINERESVRADRTAKLTKRITELEIQRTLQQQANGRARHRIDGERPTKYWTKLHKPCAPRDLIPAFERPNGPNSGPGTTYETDSVKMAEMARNYHEQVQLDEEGVPPPDEREQCIRITLDSLDVGLGPEQATQLAADITYDECEIALKHSKSGTAPGQDGIPYELWKTLHARFIEDQRYEDRKSFDVVKILHRALRDIQTHGVAPGVPFAEGWMAPIYKEKGERTKIANYRPITLLNTDYKLLTKLLSIRL</sequence>
<dbReference type="CDD" id="cd09076">
    <property type="entry name" value="L1-EN"/>
    <property type="match status" value="1"/>
</dbReference>
<dbReference type="SUPFAM" id="SSF56219">
    <property type="entry name" value="DNase I-like"/>
    <property type="match status" value="1"/>
</dbReference>
<dbReference type="STRING" id="1353009.A0A1Y2I5R0"/>
<organism evidence="3 4">
    <name type="scientific">Trametes coccinea (strain BRFM310)</name>
    <name type="common">Pycnoporus coccineus</name>
    <dbReference type="NCBI Taxonomy" id="1353009"/>
    <lineage>
        <taxon>Eukaryota</taxon>
        <taxon>Fungi</taxon>
        <taxon>Dikarya</taxon>
        <taxon>Basidiomycota</taxon>
        <taxon>Agaricomycotina</taxon>
        <taxon>Agaricomycetes</taxon>
        <taxon>Polyporales</taxon>
        <taxon>Polyporaceae</taxon>
        <taxon>Trametes</taxon>
    </lineage>
</organism>
<protein>
    <submittedName>
        <fullName evidence="3">DNase I-like protein</fullName>
    </submittedName>
</protein>
<evidence type="ECO:0000313" key="4">
    <source>
        <dbReference type="Proteomes" id="UP000193067"/>
    </source>
</evidence>
<feature type="non-terminal residue" evidence="3">
    <location>
        <position position="607"/>
    </location>
</feature>
<gene>
    <name evidence="3" type="ORF">PYCCODRAFT_1352416</name>
</gene>
<keyword evidence="1" id="KW-0175">Coiled coil</keyword>
<dbReference type="Gene3D" id="3.60.10.10">
    <property type="entry name" value="Endonuclease/exonuclease/phosphatase"/>
    <property type="match status" value="1"/>
</dbReference>
<evidence type="ECO:0000259" key="2">
    <source>
        <dbReference type="Pfam" id="PF03372"/>
    </source>
</evidence>
<dbReference type="InterPro" id="IPR036691">
    <property type="entry name" value="Endo/exonu/phosph_ase_sf"/>
</dbReference>
<reference evidence="3 4" key="1">
    <citation type="journal article" date="2015" name="Biotechnol. Biofuels">
        <title>Enhanced degradation of softwood versus hardwood by the white-rot fungus Pycnoporus coccineus.</title>
        <authorList>
            <person name="Couturier M."/>
            <person name="Navarro D."/>
            <person name="Chevret D."/>
            <person name="Henrissat B."/>
            <person name="Piumi F."/>
            <person name="Ruiz-Duenas F.J."/>
            <person name="Martinez A.T."/>
            <person name="Grigoriev I.V."/>
            <person name="Riley R."/>
            <person name="Lipzen A."/>
            <person name="Berrin J.G."/>
            <person name="Master E.R."/>
            <person name="Rosso M.N."/>
        </authorList>
    </citation>
    <scope>NUCLEOTIDE SEQUENCE [LARGE SCALE GENOMIC DNA]</scope>
    <source>
        <strain evidence="3 4">BRFM310</strain>
    </source>
</reference>
<dbReference type="OrthoDB" id="2751000at2759"/>
<name>A0A1Y2I5R0_TRAC3</name>
<dbReference type="GO" id="GO:0003824">
    <property type="term" value="F:catalytic activity"/>
    <property type="evidence" value="ECO:0007669"/>
    <property type="project" value="InterPro"/>
</dbReference>
<feature type="domain" description="Endonuclease/exonuclease/phosphatase" evidence="2">
    <location>
        <begin position="11"/>
        <end position="252"/>
    </location>
</feature>